<keyword evidence="2" id="KW-1185">Reference proteome</keyword>
<gene>
    <name evidence="1" type="ORF">BU14_0397s0013</name>
</gene>
<name>A0A1X6NW91_PORUM</name>
<dbReference type="EMBL" id="KV919032">
    <property type="protein sequence ID" value="OSX72889.1"/>
    <property type="molecule type" value="Genomic_DNA"/>
</dbReference>
<organism evidence="1 2">
    <name type="scientific">Porphyra umbilicalis</name>
    <name type="common">Purple laver</name>
    <name type="synonym">Red alga</name>
    <dbReference type="NCBI Taxonomy" id="2786"/>
    <lineage>
        <taxon>Eukaryota</taxon>
        <taxon>Rhodophyta</taxon>
        <taxon>Bangiophyceae</taxon>
        <taxon>Bangiales</taxon>
        <taxon>Bangiaceae</taxon>
        <taxon>Porphyra</taxon>
    </lineage>
</organism>
<proteinExistence type="predicted"/>
<reference evidence="1 2" key="1">
    <citation type="submission" date="2017-03" db="EMBL/GenBank/DDBJ databases">
        <title>WGS assembly of Porphyra umbilicalis.</title>
        <authorList>
            <person name="Brawley S.H."/>
            <person name="Blouin N.A."/>
            <person name="Ficko-Blean E."/>
            <person name="Wheeler G.L."/>
            <person name="Lohr M."/>
            <person name="Goodson H.V."/>
            <person name="Jenkins J.W."/>
            <person name="Blaby-Haas C.E."/>
            <person name="Helliwell K.E."/>
            <person name="Chan C."/>
            <person name="Marriage T."/>
            <person name="Bhattacharya D."/>
            <person name="Klein A.S."/>
            <person name="Badis Y."/>
            <person name="Brodie J."/>
            <person name="Cao Y."/>
            <person name="Collen J."/>
            <person name="Dittami S.M."/>
            <person name="Gachon C.M."/>
            <person name="Green B.R."/>
            <person name="Karpowicz S."/>
            <person name="Kim J.W."/>
            <person name="Kudahl U."/>
            <person name="Lin S."/>
            <person name="Michel G."/>
            <person name="Mittag M."/>
            <person name="Olson B.J."/>
            <person name="Pangilinan J."/>
            <person name="Peng Y."/>
            <person name="Qiu H."/>
            <person name="Shu S."/>
            <person name="Singer J.T."/>
            <person name="Smith A.G."/>
            <person name="Sprecher B.N."/>
            <person name="Wagner V."/>
            <person name="Wang W."/>
            <person name="Wang Z.-Y."/>
            <person name="Yan J."/>
            <person name="Yarish C."/>
            <person name="Zoeuner-Riek S."/>
            <person name="Zhuang Y."/>
            <person name="Zou Y."/>
            <person name="Lindquist E.A."/>
            <person name="Grimwood J."/>
            <person name="Barry K."/>
            <person name="Rokhsar D.S."/>
            <person name="Schmutz J."/>
            <person name="Stiller J.W."/>
            <person name="Grossman A.R."/>
            <person name="Prochnik S.E."/>
        </authorList>
    </citation>
    <scope>NUCLEOTIDE SEQUENCE [LARGE SCALE GENOMIC DNA]</scope>
    <source>
        <strain evidence="1">4086291</strain>
    </source>
</reference>
<accession>A0A1X6NW91</accession>
<sequence>MLFCVRLDCISKRSCSGRPVRTLTAVVFGDTEVKETSSHLWKR</sequence>
<evidence type="ECO:0000313" key="1">
    <source>
        <dbReference type="EMBL" id="OSX72889.1"/>
    </source>
</evidence>
<dbReference type="Proteomes" id="UP000218209">
    <property type="component" value="Unassembled WGS sequence"/>
</dbReference>
<dbReference type="AlphaFoldDB" id="A0A1X6NW91"/>
<evidence type="ECO:0000313" key="2">
    <source>
        <dbReference type="Proteomes" id="UP000218209"/>
    </source>
</evidence>
<protein>
    <submittedName>
        <fullName evidence="1">Uncharacterized protein</fullName>
    </submittedName>
</protein>